<evidence type="ECO:0000256" key="1">
    <source>
        <dbReference type="ARBA" id="ARBA00004141"/>
    </source>
</evidence>
<keyword evidence="8" id="KW-1185">Reference proteome</keyword>
<accession>A0A914EPA5</accession>
<feature type="transmembrane region" description="Helical" evidence="7">
    <location>
        <begin position="153"/>
        <end position="177"/>
    </location>
</feature>
<feature type="transmembrane region" description="Helical" evidence="7">
    <location>
        <begin position="12"/>
        <end position="32"/>
    </location>
</feature>
<dbReference type="Proteomes" id="UP000887540">
    <property type="component" value="Unplaced"/>
</dbReference>
<evidence type="ECO:0000256" key="7">
    <source>
        <dbReference type="RuleBase" id="RU365065"/>
    </source>
</evidence>
<evidence type="ECO:0000256" key="5">
    <source>
        <dbReference type="ARBA" id="ARBA00022989"/>
    </source>
</evidence>
<feature type="transmembrane region" description="Helical" evidence="7">
    <location>
        <begin position="74"/>
        <end position="96"/>
    </location>
</feature>
<keyword evidence="5 7" id="KW-1133">Transmembrane helix</keyword>
<sequence length="286" mass="31327">MIKTYAKQEVAAASFGLALLYMTVLSFDGVAISYGKTQGLPEDFIGAVRSLTAIIAMSAAVIYRFLVKCIGVRFTGLIGLTVISGSAFLCSLSAFLPGSPFGAIEYFTELTLETWYGNFKNALQHAPINSTATPVYQLIDIDWPTMTVNGKSMLSVLTFFLGLIIARLGYWISYLCITQQMQETIPSHIRGTVSGVQGSLQSFFSVTKDILLILLPDPKLFGLLILASTFCHFGGLLSYCYYLLQTISKHTTSEATIEETAVKLSSKIEDSYEESTLVRDSFKIKA</sequence>
<dbReference type="GO" id="GO:0016020">
    <property type="term" value="C:membrane"/>
    <property type="evidence" value="ECO:0007669"/>
    <property type="project" value="UniProtKB-SubCell"/>
</dbReference>
<dbReference type="InterPro" id="IPR009716">
    <property type="entry name" value="Ferroportin-1"/>
</dbReference>
<dbReference type="AlphaFoldDB" id="A0A914EPA5"/>
<comment type="subcellular location">
    <subcellularLocation>
        <location evidence="1 7">Membrane</location>
        <topology evidence="1 7">Multi-pass membrane protein</topology>
    </subcellularLocation>
</comment>
<dbReference type="GO" id="GO:0005381">
    <property type="term" value="F:iron ion transmembrane transporter activity"/>
    <property type="evidence" value="ECO:0007669"/>
    <property type="project" value="UniProtKB-UniRule"/>
</dbReference>
<evidence type="ECO:0000313" key="8">
    <source>
        <dbReference type="Proteomes" id="UP000887540"/>
    </source>
</evidence>
<organism evidence="8 9">
    <name type="scientific">Acrobeloides nanus</name>
    <dbReference type="NCBI Taxonomy" id="290746"/>
    <lineage>
        <taxon>Eukaryota</taxon>
        <taxon>Metazoa</taxon>
        <taxon>Ecdysozoa</taxon>
        <taxon>Nematoda</taxon>
        <taxon>Chromadorea</taxon>
        <taxon>Rhabditida</taxon>
        <taxon>Tylenchina</taxon>
        <taxon>Cephalobomorpha</taxon>
        <taxon>Cephaloboidea</taxon>
        <taxon>Cephalobidae</taxon>
        <taxon>Acrobeloides</taxon>
    </lineage>
</organism>
<name>A0A914EPA5_9BILA</name>
<feature type="transmembrane region" description="Helical" evidence="7">
    <location>
        <begin position="44"/>
        <end position="67"/>
    </location>
</feature>
<comment type="caution">
    <text evidence="7">Lacks conserved residue(s) required for the propagation of feature annotation.</text>
</comment>
<evidence type="ECO:0000313" key="9">
    <source>
        <dbReference type="WBParaSite" id="ACRNAN_scaffold9990.g12837.t1"/>
    </source>
</evidence>
<comment type="function">
    <text evidence="7">May be involved in iron transport and iron homeostasis.</text>
</comment>
<evidence type="ECO:0000256" key="3">
    <source>
        <dbReference type="ARBA" id="ARBA00022448"/>
    </source>
</evidence>
<evidence type="ECO:0000256" key="6">
    <source>
        <dbReference type="ARBA" id="ARBA00023136"/>
    </source>
</evidence>
<dbReference type="SUPFAM" id="SSF103473">
    <property type="entry name" value="MFS general substrate transporter"/>
    <property type="match status" value="1"/>
</dbReference>
<dbReference type="Pfam" id="PF06963">
    <property type="entry name" value="FPN1"/>
    <property type="match status" value="1"/>
</dbReference>
<dbReference type="InterPro" id="IPR036259">
    <property type="entry name" value="MFS_trans_sf"/>
</dbReference>
<dbReference type="PANTHER" id="PTHR11660">
    <property type="entry name" value="SOLUTE CARRIER FAMILY 40 MEMBER"/>
    <property type="match status" value="1"/>
</dbReference>
<feature type="transmembrane region" description="Helical" evidence="7">
    <location>
        <begin position="221"/>
        <end position="244"/>
    </location>
</feature>
<evidence type="ECO:0000256" key="4">
    <source>
        <dbReference type="ARBA" id="ARBA00022692"/>
    </source>
</evidence>
<evidence type="ECO:0000256" key="2">
    <source>
        <dbReference type="ARBA" id="ARBA00006279"/>
    </source>
</evidence>
<reference evidence="9" key="1">
    <citation type="submission" date="2022-11" db="UniProtKB">
        <authorList>
            <consortium name="WormBaseParasite"/>
        </authorList>
    </citation>
    <scope>IDENTIFICATION</scope>
</reference>
<keyword evidence="6 7" id="KW-0472">Membrane</keyword>
<keyword evidence="3 7" id="KW-0813">Transport</keyword>
<dbReference type="PANTHER" id="PTHR11660:SF57">
    <property type="entry name" value="SOLUTE CARRIER FAMILY 40 MEMBER"/>
    <property type="match status" value="1"/>
</dbReference>
<proteinExistence type="inferred from homology"/>
<protein>
    <recommendedName>
        <fullName evidence="7">Solute carrier family 40 member</fullName>
    </recommendedName>
</protein>
<keyword evidence="4 7" id="KW-0812">Transmembrane</keyword>
<dbReference type="WBParaSite" id="ACRNAN_scaffold9990.g12837.t1">
    <property type="protein sequence ID" value="ACRNAN_scaffold9990.g12837.t1"/>
    <property type="gene ID" value="ACRNAN_scaffold9990.g12837"/>
</dbReference>
<comment type="similarity">
    <text evidence="2 7">Belongs to the ferroportin (FP) (TC 2.A.100) family. SLC40A subfamily.</text>
</comment>
<keyword evidence="7" id="KW-0406">Ion transport</keyword>